<organism evidence="1 2">
    <name type="scientific">Flavisolibacter ginsengisoli DSM 18119</name>
    <dbReference type="NCBI Taxonomy" id="1121884"/>
    <lineage>
        <taxon>Bacteria</taxon>
        <taxon>Pseudomonadati</taxon>
        <taxon>Bacteroidota</taxon>
        <taxon>Chitinophagia</taxon>
        <taxon>Chitinophagales</taxon>
        <taxon>Chitinophagaceae</taxon>
        <taxon>Flavisolibacter</taxon>
    </lineage>
</organism>
<accession>A0A1M4SD55</accession>
<sequence length="59" mass="7134">MPYKRCPFLRGINMIKVEFGGFLWLRIIGCRWFWIGLNWFNRANGSFCLSKEMEKKEVD</sequence>
<dbReference type="Proteomes" id="UP000184048">
    <property type="component" value="Unassembled WGS sequence"/>
</dbReference>
<dbReference type="EMBL" id="FQUU01000001">
    <property type="protein sequence ID" value="SHE30139.1"/>
    <property type="molecule type" value="Genomic_DNA"/>
</dbReference>
<reference evidence="1 2" key="1">
    <citation type="submission" date="2016-11" db="EMBL/GenBank/DDBJ databases">
        <authorList>
            <person name="Jaros S."/>
            <person name="Januszkiewicz K."/>
            <person name="Wedrychowicz H."/>
        </authorList>
    </citation>
    <scope>NUCLEOTIDE SEQUENCE [LARGE SCALE GENOMIC DNA]</scope>
    <source>
        <strain evidence="1 2">DSM 18119</strain>
    </source>
</reference>
<proteinExistence type="predicted"/>
<keyword evidence="2" id="KW-1185">Reference proteome</keyword>
<protein>
    <submittedName>
        <fullName evidence="1">Uncharacterized protein</fullName>
    </submittedName>
</protein>
<gene>
    <name evidence="1" type="ORF">SAMN02745131_00073</name>
</gene>
<name>A0A1M4SD55_9BACT</name>
<evidence type="ECO:0000313" key="2">
    <source>
        <dbReference type="Proteomes" id="UP000184048"/>
    </source>
</evidence>
<dbReference type="STRING" id="1121884.SAMN02745131_00073"/>
<evidence type="ECO:0000313" key="1">
    <source>
        <dbReference type="EMBL" id="SHE30139.1"/>
    </source>
</evidence>
<dbReference type="AlphaFoldDB" id="A0A1M4SD55"/>